<feature type="transmembrane region" description="Helical" evidence="1">
    <location>
        <begin position="128"/>
        <end position="147"/>
    </location>
</feature>
<feature type="transmembrane region" description="Helical" evidence="1">
    <location>
        <begin position="339"/>
        <end position="359"/>
    </location>
</feature>
<evidence type="ECO:0000256" key="1">
    <source>
        <dbReference type="SAM" id="Phobius"/>
    </source>
</evidence>
<feature type="transmembrane region" description="Helical" evidence="1">
    <location>
        <begin position="16"/>
        <end position="38"/>
    </location>
</feature>
<organism evidence="2 3">
    <name type="scientific">Iningainema tapete BLCC-T55</name>
    <dbReference type="NCBI Taxonomy" id="2748662"/>
    <lineage>
        <taxon>Bacteria</taxon>
        <taxon>Bacillati</taxon>
        <taxon>Cyanobacteriota</taxon>
        <taxon>Cyanophyceae</taxon>
        <taxon>Nostocales</taxon>
        <taxon>Scytonemataceae</taxon>
        <taxon>Iningainema tapete</taxon>
    </lineage>
</organism>
<proteinExistence type="predicted"/>
<gene>
    <name evidence="2" type="ORF">ICL16_09965</name>
</gene>
<keyword evidence="3" id="KW-1185">Reference proteome</keyword>
<dbReference type="AlphaFoldDB" id="A0A8J6XH09"/>
<sequence>MHTSSLEKLIASNLRITYAIVTWVTLAIIAVYFLPALLRMDLYTDDMRQHISWYYSYRDPELFQHDLLKTFYADTFLVVGFKSLYSLGSRIIDPQVLGELLAVALALVTAVLAYAIGKNVTNGSQLGGIANVLLFLFGSVVNINYMIPLAGGLQRSFALPILLLGILSLLGQNFVALSLALLLAALFYPPSFISLCIYSSLIIGVHFFNTKKIPKGIYLLLAVVTVCFSLLIWMQRHSSHEASVWTPYSLREALNMVEFKADGLIPILFSNWWLYISHALPALGIPLTLFLSSCLLMYFLPRGLTIFRLEASTIIMSAWINYAFAYLLFFRLYEPNRYVLYPFLAFWLLVFPPLFLKLVEFLDKLYYQRNKYLIISRKQVLTILFVLVLGVTLSSTILVSIRVVKGQGGMIGTVPTELYNFVKLLPKNTLIAAHPRDADDIPMRSQRSVLVMEKSFYPSHKEFYEEIKARAFSIWAAMYATDPQPILHLQQKYGVDVFLVNRQMYKEDPMQAKPFISMIKSLQSSLGERQPLLLSPPKEAVLYAKGDFSLVDLKKLITHS</sequence>
<keyword evidence="1" id="KW-1133">Transmembrane helix</keyword>
<comment type="caution">
    <text evidence="2">The sequence shown here is derived from an EMBL/GenBank/DDBJ whole genome shotgun (WGS) entry which is preliminary data.</text>
</comment>
<accession>A0A8J6XH09</accession>
<dbReference type="EMBL" id="JACXAE010000039">
    <property type="protein sequence ID" value="MBD2772392.1"/>
    <property type="molecule type" value="Genomic_DNA"/>
</dbReference>
<name>A0A8J6XH09_9CYAN</name>
<reference evidence="2" key="1">
    <citation type="submission" date="2020-09" db="EMBL/GenBank/DDBJ databases">
        <title>Iningainema tapete sp. nov. (Scytonemataceae, Cyanobacteria) from greenhouses in central Florida (USA) produces two types of nodularin with biosynthetic potential for microcystin-LR and anabaenopeptins.</title>
        <authorList>
            <person name="Berthold D.E."/>
            <person name="Lefler F.W."/>
            <person name="Huang I.-S."/>
            <person name="Abdulla H."/>
            <person name="Zimba P.V."/>
            <person name="Laughinghouse H.D. IV."/>
        </authorList>
    </citation>
    <scope>NUCLEOTIDE SEQUENCE</scope>
    <source>
        <strain evidence="2">BLCCT55</strain>
    </source>
</reference>
<evidence type="ECO:0000313" key="2">
    <source>
        <dbReference type="EMBL" id="MBD2772392.1"/>
    </source>
</evidence>
<feature type="transmembrane region" description="Helical" evidence="1">
    <location>
        <begin position="380"/>
        <end position="401"/>
    </location>
</feature>
<keyword evidence="1" id="KW-0472">Membrane</keyword>
<protein>
    <submittedName>
        <fullName evidence="2">Uncharacterized protein</fullName>
    </submittedName>
</protein>
<feature type="transmembrane region" description="Helical" evidence="1">
    <location>
        <begin position="312"/>
        <end position="333"/>
    </location>
</feature>
<dbReference type="RefSeq" id="WP_190826881.1">
    <property type="nucleotide sequence ID" value="NZ_CAWPPI010000039.1"/>
</dbReference>
<feature type="transmembrane region" description="Helical" evidence="1">
    <location>
        <begin position="96"/>
        <end position="116"/>
    </location>
</feature>
<keyword evidence="1" id="KW-0812">Transmembrane</keyword>
<feature type="transmembrane region" description="Helical" evidence="1">
    <location>
        <begin position="159"/>
        <end position="186"/>
    </location>
</feature>
<feature type="transmembrane region" description="Helical" evidence="1">
    <location>
        <begin position="192"/>
        <end position="209"/>
    </location>
</feature>
<dbReference type="Proteomes" id="UP000629098">
    <property type="component" value="Unassembled WGS sequence"/>
</dbReference>
<evidence type="ECO:0000313" key="3">
    <source>
        <dbReference type="Proteomes" id="UP000629098"/>
    </source>
</evidence>
<feature type="transmembrane region" description="Helical" evidence="1">
    <location>
        <begin position="216"/>
        <end position="234"/>
    </location>
</feature>
<feature type="transmembrane region" description="Helical" evidence="1">
    <location>
        <begin position="272"/>
        <end position="300"/>
    </location>
</feature>